<dbReference type="AlphaFoldDB" id="A0A1D6J0X2"/>
<dbReference type="EMBL" id="CM000786">
    <property type="protein sequence ID" value="AQK41712.1"/>
    <property type="molecule type" value="Genomic_DNA"/>
</dbReference>
<accession>A0A1D6J0X2</accession>
<sequence>MCFAMVRKTSYRMGARAFLVDTLHVTLH</sequence>
<protein>
    <submittedName>
        <fullName evidence="1">Uncharacterized protein</fullName>
    </submittedName>
</protein>
<reference evidence="1" key="1">
    <citation type="submission" date="2015-12" db="EMBL/GenBank/DDBJ databases">
        <title>Update maize B73 reference genome by single molecule sequencing technologies.</title>
        <authorList>
            <consortium name="Maize Genome Sequencing Project"/>
            <person name="Ware D."/>
        </authorList>
    </citation>
    <scope>NUCLEOTIDE SEQUENCE</scope>
    <source>
        <tissue evidence="1">Seedling</tissue>
    </source>
</reference>
<proteinExistence type="predicted"/>
<organism evidence="1">
    <name type="scientific">Zea mays</name>
    <name type="common">Maize</name>
    <dbReference type="NCBI Taxonomy" id="4577"/>
    <lineage>
        <taxon>Eukaryota</taxon>
        <taxon>Viridiplantae</taxon>
        <taxon>Streptophyta</taxon>
        <taxon>Embryophyta</taxon>
        <taxon>Tracheophyta</taxon>
        <taxon>Spermatophyta</taxon>
        <taxon>Magnoliopsida</taxon>
        <taxon>Liliopsida</taxon>
        <taxon>Poales</taxon>
        <taxon>Poaceae</taxon>
        <taxon>PACMAD clade</taxon>
        <taxon>Panicoideae</taxon>
        <taxon>Andropogonodae</taxon>
        <taxon>Andropogoneae</taxon>
        <taxon>Tripsacinae</taxon>
        <taxon>Zea</taxon>
    </lineage>
</organism>
<gene>
    <name evidence="1" type="ORF">ZEAMMB73_Zm00001d024670</name>
</gene>
<dbReference type="InParanoid" id="A0A1D6J0X2"/>
<name>A0A1D6J0X2_MAIZE</name>
<evidence type="ECO:0000313" key="1">
    <source>
        <dbReference type="EMBL" id="AQK41712.1"/>
    </source>
</evidence>